<dbReference type="Pfam" id="PF12869">
    <property type="entry name" value="tRNA_anti-like"/>
    <property type="match status" value="1"/>
</dbReference>
<proteinExistence type="predicted"/>
<dbReference type="OrthoDB" id="1449127at2"/>
<evidence type="ECO:0000313" key="1">
    <source>
        <dbReference type="EMBL" id="AEV32260.1"/>
    </source>
</evidence>
<evidence type="ECO:0000313" key="2">
    <source>
        <dbReference type="Proteomes" id="UP000005631"/>
    </source>
</evidence>
<evidence type="ECO:0008006" key="3">
    <source>
        <dbReference type="Google" id="ProtNLM"/>
    </source>
</evidence>
<dbReference type="KEGG" id="oho:Oweho_1260"/>
<sequence>MKKGILVIVVLVLLGGVGAYFYVFNKPHRDPSSETASYQISAEEIVSDFRNNQEAANEKYVDKVVEVSGTAMEITDSYIIMDNILNCTILTGHDVSGIQAGDEITIKGRVIAFDDLLEEVKMDNCIKL</sequence>
<gene>
    <name evidence="1" type="ordered locus">Oweho_1260</name>
</gene>
<dbReference type="InterPro" id="IPR024422">
    <property type="entry name" value="Protein_unknown_function_OB"/>
</dbReference>
<dbReference type="eggNOG" id="ENOG50314S0">
    <property type="taxonomic scope" value="Bacteria"/>
</dbReference>
<dbReference type="Proteomes" id="UP000005631">
    <property type="component" value="Chromosome"/>
</dbReference>
<name>G8R6S5_OWEHD</name>
<accession>G8R6S5</accession>
<dbReference type="AlphaFoldDB" id="G8R6S5"/>
<organism evidence="1 2">
    <name type="scientific">Owenweeksia hongkongensis (strain DSM 17368 / CIP 108786 / JCM 12287 / NRRL B-23963 / UST20020801)</name>
    <dbReference type="NCBI Taxonomy" id="926562"/>
    <lineage>
        <taxon>Bacteria</taxon>
        <taxon>Pseudomonadati</taxon>
        <taxon>Bacteroidota</taxon>
        <taxon>Flavobacteriia</taxon>
        <taxon>Flavobacteriales</taxon>
        <taxon>Owenweeksiaceae</taxon>
        <taxon>Owenweeksia</taxon>
    </lineage>
</organism>
<protein>
    <recommendedName>
        <fullName evidence="3">tRNA_anti-like</fullName>
    </recommendedName>
</protein>
<dbReference type="RefSeq" id="WP_014201620.1">
    <property type="nucleotide sequence ID" value="NC_016599.1"/>
</dbReference>
<dbReference type="STRING" id="926562.Oweho_1260"/>
<reference evidence="1 2" key="1">
    <citation type="journal article" date="2012" name="Stand. Genomic Sci.">
        <title>Genome sequence of the orange-pigmented seawater bacterium Owenweeksia hongkongensis type strain (UST20020801(T)).</title>
        <authorList>
            <person name="Riedel T."/>
            <person name="Held B."/>
            <person name="Nolan M."/>
            <person name="Lucas S."/>
            <person name="Lapidus A."/>
            <person name="Tice H."/>
            <person name="Del Rio T.G."/>
            <person name="Cheng J.F."/>
            <person name="Han C."/>
            <person name="Tapia R."/>
            <person name="Goodwin L.A."/>
            <person name="Pitluck S."/>
            <person name="Liolios K."/>
            <person name="Mavromatis K."/>
            <person name="Pagani I."/>
            <person name="Ivanova N."/>
            <person name="Mikhailova N."/>
            <person name="Pati A."/>
            <person name="Chen A."/>
            <person name="Palaniappan K."/>
            <person name="Rohde M."/>
            <person name="Tindall B.J."/>
            <person name="Detter J.C."/>
            <person name="Goker M."/>
            <person name="Woyke T."/>
            <person name="Bristow J."/>
            <person name="Eisen J.A."/>
            <person name="Markowitz V."/>
            <person name="Hugenholtz P."/>
            <person name="Klenk H.P."/>
            <person name="Kyrpides N.C."/>
        </authorList>
    </citation>
    <scope>NUCLEOTIDE SEQUENCE</scope>
    <source>
        <strain evidence="2">DSM 17368 / JCM 12287 / NRRL B-23963</strain>
    </source>
</reference>
<dbReference type="HOGENOM" id="CLU_142783_0_0_10"/>
<keyword evidence="2" id="KW-1185">Reference proteome</keyword>
<dbReference type="EMBL" id="CP003156">
    <property type="protein sequence ID" value="AEV32260.1"/>
    <property type="molecule type" value="Genomic_DNA"/>
</dbReference>